<dbReference type="GO" id="GO:0006355">
    <property type="term" value="P:regulation of DNA-templated transcription"/>
    <property type="evidence" value="ECO:0007669"/>
    <property type="project" value="InterPro"/>
</dbReference>
<keyword evidence="4" id="KW-0808">Transferase</keyword>
<dbReference type="Pfam" id="PF12728">
    <property type="entry name" value="HTH_17"/>
    <property type="match status" value="1"/>
</dbReference>
<dbReference type="PROSITE" id="PS50937">
    <property type="entry name" value="HTH_MERR_2"/>
    <property type="match status" value="1"/>
</dbReference>
<accession>A0A917UM79</accession>
<evidence type="ECO:0000256" key="2">
    <source>
        <dbReference type="ARBA" id="ARBA00010566"/>
    </source>
</evidence>
<comment type="pathway">
    <text evidence="1">Carbohydrate metabolism; tricarboxylic acid cycle.</text>
</comment>
<proteinExistence type="inferred from homology"/>
<name>A0A917UM79_9DEIO</name>
<evidence type="ECO:0000256" key="1">
    <source>
        <dbReference type="ARBA" id="ARBA00005163"/>
    </source>
</evidence>
<feature type="domain" description="HTH merR-type" evidence="6">
    <location>
        <begin position="4"/>
        <end position="54"/>
    </location>
</feature>
<comment type="similarity">
    <text evidence="2">Belongs to the citrate synthase family.</text>
</comment>
<keyword evidence="8" id="KW-1185">Reference proteome</keyword>
<reference evidence="7" key="1">
    <citation type="journal article" date="2014" name="Int. J. Syst. Evol. Microbiol.">
        <title>Complete genome sequence of Corynebacterium casei LMG S-19264T (=DSM 44701T), isolated from a smear-ripened cheese.</title>
        <authorList>
            <consortium name="US DOE Joint Genome Institute (JGI-PGF)"/>
            <person name="Walter F."/>
            <person name="Albersmeier A."/>
            <person name="Kalinowski J."/>
            <person name="Ruckert C."/>
        </authorList>
    </citation>
    <scope>NUCLEOTIDE SEQUENCE</scope>
    <source>
        <strain evidence="7">JCM 14371</strain>
    </source>
</reference>
<dbReference type="GO" id="GO:0005975">
    <property type="term" value="P:carbohydrate metabolic process"/>
    <property type="evidence" value="ECO:0007669"/>
    <property type="project" value="TreeGrafter"/>
</dbReference>
<dbReference type="InterPro" id="IPR016143">
    <property type="entry name" value="Citrate_synth-like_sm_a-sub"/>
</dbReference>
<dbReference type="CDD" id="cd06102">
    <property type="entry name" value="citrate_synt_like_2"/>
    <property type="match status" value="1"/>
</dbReference>
<dbReference type="GO" id="GO:0003677">
    <property type="term" value="F:DNA binding"/>
    <property type="evidence" value="ECO:0007669"/>
    <property type="project" value="InterPro"/>
</dbReference>
<reference evidence="7" key="2">
    <citation type="submission" date="2020-09" db="EMBL/GenBank/DDBJ databases">
        <authorList>
            <person name="Sun Q."/>
            <person name="Ohkuma M."/>
        </authorList>
    </citation>
    <scope>NUCLEOTIDE SEQUENCE</scope>
    <source>
        <strain evidence="7">JCM 14371</strain>
    </source>
</reference>
<protein>
    <recommendedName>
        <fullName evidence="3">citrate synthase (unknown stereospecificity)</fullName>
        <ecNumber evidence="3">2.3.3.16</ecNumber>
    </recommendedName>
</protein>
<evidence type="ECO:0000256" key="3">
    <source>
        <dbReference type="ARBA" id="ARBA00012972"/>
    </source>
</evidence>
<dbReference type="InterPro" id="IPR000551">
    <property type="entry name" value="MerR-type_HTH_dom"/>
</dbReference>
<dbReference type="Gene3D" id="1.10.580.10">
    <property type="entry name" value="Citrate Synthase, domain 1"/>
    <property type="match status" value="2"/>
</dbReference>
<feature type="region of interest" description="Disordered" evidence="5">
    <location>
        <begin position="388"/>
        <end position="414"/>
    </location>
</feature>
<dbReference type="AlphaFoldDB" id="A0A917UM79"/>
<dbReference type="InterPro" id="IPR016142">
    <property type="entry name" value="Citrate_synth-like_lrg_a-sub"/>
</dbReference>
<dbReference type="EC" id="2.3.3.16" evidence="3"/>
<evidence type="ECO:0000313" key="8">
    <source>
        <dbReference type="Proteomes" id="UP000635726"/>
    </source>
</evidence>
<dbReference type="InterPro" id="IPR036969">
    <property type="entry name" value="Citrate_synthase_sf"/>
</dbReference>
<organism evidence="7 8">
    <name type="scientific">Deinococcus aquiradiocola</name>
    <dbReference type="NCBI Taxonomy" id="393059"/>
    <lineage>
        <taxon>Bacteria</taxon>
        <taxon>Thermotogati</taxon>
        <taxon>Deinococcota</taxon>
        <taxon>Deinococci</taxon>
        <taxon>Deinococcales</taxon>
        <taxon>Deinococcaceae</taxon>
        <taxon>Deinococcus</taxon>
    </lineage>
</organism>
<dbReference type="PANTHER" id="PTHR11739">
    <property type="entry name" value="CITRATE SYNTHASE"/>
    <property type="match status" value="1"/>
</dbReference>
<dbReference type="InterPro" id="IPR002020">
    <property type="entry name" value="Citrate_synthase"/>
</dbReference>
<dbReference type="SUPFAM" id="SSF48256">
    <property type="entry name" value="Citrate synthase"/>
    <property type="match status" value="1"/>
</dbReference>
<dbReference type="PRINTS" id="PR00143">
    <property type="entry name" value="CITRTSNTHASE"/>
</dbReference>
<dbReference type="PANTHER" id="PTHR11739:SF4">
    <property type="entry name" value="CITRATE SYNTHASE, PEROXISOMAL"/>
    <property type="match status" value="1"/>
</dbReference>
<dbReference type="InterPro" id="IPR041657">
    <property type="entry name" value="HTH_17"/>
</dbReference>
<comment type="caution">
    <text evidence="7">The sequence shown here is derived from an EMBL/GenBank/DDBJ whole genome shotgun (WGS) entry which is preliminary data.</text>
</comment>
<dbReference type="RefSeq" id="WP_188961174.1">
    <property type="nucleotide sequence ID" value="NZ_BMOE01000002.1"/>
</dbReference>
<gene>
    <name evidence="7" type="ORF">GCM10008939_10100</name>
</gene>
<evidence type="ECO:0000256" key="5">
    <source>
        <dbReference type="SAM" id="MobiDB-lite"/>
    </source>
</evidence>
<dbReference type="Gene3D" id="1.10.230.10">
    <property type="entry name" value="Cytochrome P450-Terp, domain 2"/>
    <property type="match status" value="1"/>
</dbReference>
<dbReference type="GO" id="GO:0006099">
    <property type="term" value="P:tricarboxylic acid cycle"/>
    <property type="evidence" value="ECO:0007669"/>
    <property type="project" value="TreeGrafter"/>
</dbReference>
<dbReference type="GO" id="GO:0036440">
    <property type="term" value="F:citrate synthase activity"/>
    <property type="evidence" value="ECO:0007669"/>
    <property type="project" value="UniProtKB-EC"/>
</dbReference>
<dbReference type="EMBL" id="BMOE01000002">
    <property type="protein sequence ID" value="GGJ67758.1"/>
    <property type="molecule type" value="Genomic_DNA"/>
</dbReference>
<dbReference type="GO" id="GO:0005829">
    <property type="term" value="C:cytosol"/>
    <property type="evidence" value="ECO:0007669"/>
    <property type="project" value="TreeGrafter"/>
</dbReference>
<evidence type="ECO:0000256" key="4">
    <source>
        <dbReference type="ARBA" id="ARBA00022679"/>
    </source>
</evidence>
<dbReference type="Proteomes" id="UP000635726">
    <property type="component" value="Unassembled WGS sequence"/>
</dbReference>
<dbReference type="Gene3D" id="1.10.1660.10">
    <property type="match status" value="1"/>
</dbReference>
<dbReference type="Pfam" id="PF00285">
    <property type="entry name" value="Citrate_synt"/>
    <property type="match status" value="1"/>
</dbReference>
<dbReference type="SUPFAM" id="SSF46955">
    <property type="entry name" value="Putative DNA-binding domain"/>
    <property type="match status" value="1"/>
</dbReference>
<dbReference type="InterPro" id="IPR009061">
    <property type="entry name" value="DNA-bd_dom_put_sf"/>
</dbReference>
<evidence type="ECO:0000313" key="7">
    <source>
        <dbReference type="EMBL" id="GGJ67758.1"/>
    </source>
</evidence>
<sequence>MATTLTASEATERLGVNRATLYAYVSRGLIRSEAGEGPSRARRYSAEDVETLVRRRDDRRDPQRTVQGALRWGAPLLESELTLIRDGQVWYRGRDAVRLAERATLEVTAGLLWTGEPVPVPLPLRLQFAHLPLLPGTGLLEAYGHALTLAGARDLQASDARPQAQATNAARVLALMFAVTERAGSIPAAPDLPLHERLGRAWAGGNAALTDLLRRALVLTADHELNLSSFTVRCAASSGASLHHAVLAGLCALQGHRHGLGVQACQELLGDTETHGARDALRRTLRHARTLPGFGHPLYPDGDPRAAALLAPIQAAFPDHPAVRAATALTRAVQDDLGERPTVDLPLAVLARLTGGPPERGVALFALGRTVGWLAHAAEEARQGQLIRPRARYVGPPPGQDDLRPVSLPGLHAR</sequence>
<evidence type="ECO:0000259" key="6">
    <source>
        <dbReference type="PROSITE" id="PS50937"/>
    </source>
</evidence>